<feature type="signal peptide" evidence="11">
    <location>
        <begin position="1"/>
        <end position="18"/>
    </location>
</feature>
<evidence type="ECO:0000313" key="15">
    <source>
        <dbReference type="EMBL" id="KAJ3640637.1"/>
    </source>
</evidence>
<evidence type="ECO:0000256" key="9">
    <source>
        <dbReference type="ARBA" id="ARBA00042895"/>
    </source>
</evidence>
<evidence type="ECO:0000259" key="14">
    <source>
        <dbReference type="Pfam" id="PF21365"/>
    </source>
</evidence>
<reference evidence="15" key="1">
    <citation type="journal article" date="2023" name="G3 (Bethesda)">
        <title>Whole genome assemblies of Zophobas morio and Tenebrio molitor.</title>
        <authorList>
            <person name="Kaur S."/>
            <person name="Stinson S.A."/>
            <person name="diCenzo G.C."/>
        </authorList>
    </citation>
    <scope>NUCLEOTIDE SEQUENCE</scope>
    <source>
        <strain evidence="15">QUZm001</strain>
    </source>
</reference>
<dbReference type="GO" id="GO:0090599">
    <property type="term" value="F:alpha-glucosidase activity"/>
    <property type="evidence" value="ECO:0007669"/>
    <property type="project" value="TreeGrafter"/>
</dbReference>
<dbReference type="InterPro" id="IPR000322">
    <property type="entry name" value="Glyco_hydro_31_TIM"/>
</dbReference>
<dbReference type="Pfam" id="PF01055">
    <property type="entry name" value="Glyco_hydro_31_2nd"/>
    <property type="match status" value="1"/>
</dbReference>
<dbReference type="SUPFAM" id="SSF51445">
    <property type="entry name" value="(Trans)glycosidases"/>
    <property type="match status" value="1"/>
</dbReference>
<dbReference type="PROSITE" id="PS00129">
    <property type="entry name" value="GLYCOSYL_HYDROL_F31_1"/>
    <property type="match status" value="1"/>
</dbReference>
<comment type="pathway">
    <text evidence="2">Glycan metabolism; N-glycan metabolism.</text>
</comment>
<dbReference type="Pfam" id="PF21365">
    <property type="entry name" value="Glyco_hydro_31_3rd"/>
    <property type="match status" value="1"/>
</dbReference>
<dbReference type="CDD" id="cd14752">
    <property type="entry name" value="GH31_N"/>
    <property type="match status" value="1"/>
</dbReference>
<keyword evidence="7" id="KW-0325">Glycoprotein</keyword>
<dbReference type="GO" id="GO:0030246">
    <property type="term" value="F:carbohydrate binding"/>
    <property type="evidence" value="ECO:0007669"/>
    <property type="project" value="InterPro"/>
</dbReference>
<dbReference type="InterPro" id="IPR025887">
    <property type="entry name" value="Glyco_hydro_31_N_dom"/>
</dbReference>
<accession>A0AA38HQC0</accession>
<dbReference type="EMBL" id="JALNTZ010000009">
    <property type="protein sequence ID" value="KAJ3640637.1"/>
    <property type="molecule type" value="Genomic_DNA"/>
</dbReference>
<dbReference type="FunFam" id="2.60.40.1180:FF:000023">
    <property type="entry name" value="neutral alpha-glucosidase AB isoform X2"/>
    <property type="match status" value="1"/>
</dbReference>
<evidence type="ECO:0000256" key="2">
    <source>
        <dbReference type="ARBA" id="ARBA00004833"/>
    </source>
</evidence>
<dbReference type="AlphaFoldDB" id="A0AA38HQC0"/>
<keyword evidence="6" id="KW-0256">Endoplasmic reticulum</keyword>
<comment type="similarity">
    <text evidence="3 10">Belongs to the glycosyl hydrolase 31 family.</text>
</comment>
<evidence type="ECO:0000256" key="4">
    <source>
        <dbReference type="ARBA" id="ARBA00022729"/>
    </source>
</evidence>
<evidence type="ECO:0000256" key="11">
    <source>
        <dbReference type="SAM" id="SignalP"/>
    </source>
</evidence>
<dbReference type="Gene3D" id="3.20.20.80">
    <property type="entry name" value="Glycosidases"/>
    <property type="match status" value="2"/>
</dbReference>
<feature type="domain" description="Glycoside hydrolase family 31 TIM barrel" evidence="12">
    <location>
        <begin position="293"/>
        <end position="622"/>
    </location>
</feature>
<dbReference type="GO" id="GO:0006491">
    <property type="term" value="P:N-glycan processing"/>
    <property type="evidence" value="ECO:0007669"/>
    <property type="project" value="TreeGrafter"/>
</dbReference>
<gene>
    <name evidence="15" type="ORF">Zmor_027189</name>
</gene>
<dbReference type="GO" id="GO:0005975">
    <property type="term" value="P:carbohydrate metabolic process"/>
    <property type="evidence" value="ECO:0007669"/>
    <property type="project" value="InterPro"/>
</dbReference>
<protein>
    <recommendedName>
        <fullName evidence="9">Glucosidase II subunit alpha</fullName>
    </recommendedName>
</protein>
<evidence type="ECO:0000259" key="13">
    <source>
        <dbReference type="Pfam" id="PF13802"/>
    </source>
</evidence>
<comment type="subcellular location">
    <subcellularLocation>
        <location evidence="1">Endoplasmic reticulum</location>
    </subcellularLocation>
</comment>
<evidence type="ECO:0000256" key="7">
    <source>
        <dbReference type="ARBA" id="ARBA00023180"/>
    </source>
</evidence>
<dbReference type="Gene3D" id="2.60.40.1180">
    <property type="entry name" value="Golgi alpha-mannosidase II"/>
    <property type="match status" value="2"/>
</dbReference>
<evidence type="ECO:0000256" key="3">
    <source>
        <dbReference type="ARBA" id="ARBA00007806"/>
    </source>
</evidence>
<dbReference type="InterPro" id="IPR017853">
    <property type="entry name" value="GH"/>
</dbReference>
<keyword evidence="4 11" id="KW-0732">Signal</keyword>
<feature type="domain" description="Glycosyl hydrolase family 31 C-terminal" evidence="14">
    <location>
        <begin position="630"/>
        <end position="720"/>
    </location>
</feature>
<keyword evidence="5 10" id="KW-0378">Hydrolase</keyword>
<keyword evidence="16" id="KW-1185">Reference proteome</keyword>
<feature type="chain" id="PRO_5041202396" description="Glucosidase II subunit alpha" evidence="11">
    <location>
        <begin position="19"/>
        <end position="843"/>
    </location>
</feature>
<sequence length="843" mass="95764">MTFTKLVVLVVLAASAKAADHDMYHNCSRVDVCSQNRELERQERYQVILEGAMFSQGVASFRVQTADGIEDVGLNITAIEGNIFRVQIEETESSRYHIQDVLDGEPTIVNFDDVQLWLTSAEIFLGSNRAVVNFSPFSIEFYVNDVLTVVIEGDRLTLQNEELHTPFTVGVSFTQALHLYGLHEHADYLALRTTAPGGDDPYRVKTMDLTYYELHSTMAMYGAVPVLYGHGINSTSGLFLHNAAEQWVEITNKDVGADAFFMVDSGALDIFIFLGPSTTDVVRQYTSLTGVAHLPPIWTLGYHQCRWGYADQTDVETVIADLDANDFPVDVIWLDIQHTQDMKFFTWNSENFSDPFDMLANLASTHRYLVTLSDPHFKKEEGYFVYDEATANDYFIKNPDGTNYEDECWPGTSSWMDYLNPAARDYYSSLYLYENWNGTTSTLGGIWNDMNEAAIFNEEIEKTFPYDVVHYGGVSNRDIHNMYGYLQTMATHKGLIDRDNGALRPFILTRAHFAGSQKYAAFWTGDNTAEFGFIPISYSMCLNANLLGLVFCGADVGGFFGEPSEELLQRFYQAGAWLPFFREHSNIGSERREPYLYPEDVQATIRETIKTRYAHLPVWYTLFYEHTRFGDPVIRPLFYHYPNDVELLEIDDQLLVGQNILVKAVGESEVESVQVYFPGGENEIWFSAQLDGTTFPGTGWTDIPVTIERIPVYYRLGSIIPTKQTSRPSTTDMKDDGYTMIVLLRNDEMAEGTIYNDDNLSFEYRDSQKYIYADLSATDMLLVISAIDDSDDEEFEIVIDDIVTLTYNDDGTVVKNSYKHDVNGVPLNQMKYQGKEPLVINLR</sequence>
<evidence type="ECO:0000259" key="12">
    <source>
        <dbReference type="Pfam" id="PF01055"/>
    </source>
</evidence>
<name>A0AA38HQC0_9CUCU</name>
<dbReference type="InterPro" id="IPR011013">
    <property type="entry name" value="Gal_mutarotase_sf_dom"/>
</dbReference>
<evidence type="ECO:0000313" key="16">
    <source>
        <dbReference type="Proteomes" id="UP001168821"/>
    </source>
</evidence>
<dbReference type="PANTHER" id="PTHR22762:SF54">
    <property type="entry name" value="BCDNA.GH04962"/>
    <property type="match status" value="1"/>
</dbReference>
<dbReference type="PANTHER" id="PTHR22762">
    <property type="entry name" value="ALPHA-GLUCOSIDASE"/>
    <property type="match status" value="1"/>
</dbReference>
<evidence type="ECO:0000256" key="6">
    <source>
        <dbReference type="ARBA" id="ARBA00022824"/>
    </source>
</evidence>
<comment type="caution">
    <text evidence="15">The sequence shown here is derived from an EMBL/GenBank/DDBJ whole genome shotgun (WGS) entry which is preliminary data.</text>
</comment>
<dbReference type="InterPro" id="IPR048395">
    <property type="entry name" value="Glyco_hydro_31_C"/>
</dbReference>
<proteinExistence type="inferred from homology"/>
<dbReference type="Pfam" id="PF13802">
    <property type="entry name" value="Gal_mutarotas_2"/>
    <property type="match status" value="1"/>
</dbReference>
<dbReference type="InterPro" id="IPR013780">
    <property type="entry name" value="Glyco_hydro_b"/>
</dbReference>
<organism evidence="15 16">
    <name type="scientific">Zophobas morio</name>
    <dbReference type="NCBI Taxonomy" id="2755281"/>
    <lineage>
        <taxon>Eukaryota</taxon>
        <taxon>Metazoa</taxon>
        <taxon>Ecdysozoa</taxon>
        <taxon>Arthropoda</taxon>
        <taxon>Hexapoda</taxon>
        <taxon>Insecta</taxon>
        <taxon>Pterygota</taxon>
        <taxon>Neoptera</taxon>
        <taxon>Endopterygota</taxon>
        <taxon>Coleoptera</taxon>
        <taxon>Polyphaga</taxon>
        <taxon>Cucujiformia</taxon>
        <taxon>Tenebrionidae</taxon>
        <taxon>Zophobas</taxon>
    </lineage>
</organism>
<keyword evidence="8 10" id="KW-0326">Glycosidase</keyword>
<evidence type="ECO:0000256" key="8">
    <source>
        <dbReference type="ARBA" id="ARBA00023295"/>
    </source>
</evidence>
<dbReference type="CDD" id="cd06603">
    <property type="entry name" value="GH31_GANC_GANAB_alpha"/>
    <property type="match status" value="1"/>
</dbReference>
<evidence type="ECO:0000256" key="1">
    <source>
        <dbReference type="ARBA" id="ARBA00004240"/>
    </source>
</evidence>
<evidence type="ECO:0000256" key="10">
    <source>
        <dbReference type="RuleBase" id="RU361185"/>
    </source>
</evidence>
<dbReference type="GO" id="GO:0005783">
    <property type="term" value="C:endoplasmic reticulum"/>
    <property type="evidence" value="ECO:0007669"/>
    <property type="project" value="UniProtKB-SubCell"/>
</dbReference>
<evidence type="ECO:0000256" key="5">
    <source>
        <dbReference type="ARBA" id="ARBA00022801"/>
    </source>
</evidence>
<dbReference type="InterPro" id="IPR030458">
    <property type="entry name" value="Glyco_hydro_31_AS"/>
</dbReference>
<feature type="domain" description="Glycoside hydrolase family 31 N-terminal" evidence="13">
    <location>
        <begin position="74"/>
        <end position="249"/>
    </location>
</feature>
<dbReference type="Proteomes" id="UP001168821">
    <property type="component" value="Unassembled WGS sequence"/>
</dbReference>
<dbReference type="Gene3D" id="2.60.40.1760">
    <property type="entry name" value="glycosyl hydrolase (family 31)"/>
    <property type="match status" value="1"/>
</dbReference>
<dbReference type="SUPFAM" id="SSF74650">
    <property type="entry name" value="Galactose mutarotase-like"/>
    <property type="match status" value="1"/>
</dbReference>
<dbReference type="SUPFAM" id="SSF51011">
    <property type="entry name" value="Glycosyl hydrolase domain"/>
    <property type="match status" value="1"/>
</dbReference>